<dbReference type="AlphaFoldDB" id="A0A816UZJ7"/>
<dbReference type="Proteomes" id="UP001295469">
    <property type="component" value="Chromosome C08"/>
</dbReference>
<dbReference type="EMBL" id="HG994372">
    <property type="protein sequence ID" value="CAF2113692.1"/>
    <property type="molecule type" value="Genomic_DNA"/>
</dbReference>
<sequence>LLFLQVLKGITDDERKLLDEFEDVEYDRKAVEVVLTDTSEKLQVGCGNICMEVSFKVLIVRPLASLSFEIRLVENGSRKVFKETET</sequence>
<dbReference type="Gene3D" id="3.10.490.10">
    <property type="entry name" value="Gamma-glutamyl cyclotransferase-like"/>
    <property type="match status" value="1"/>
</dbReference>
<evidence type="ECO:0000313" key="1">
    <source>
        <dbReference type="EMBL" id="CAF2113692.1"/>
    </source>
</evidence>
<name>A0A816UZJ7_BRANA</name>
<proteinExistence type="predicted"/>
<reference evidence="1" key="1">
    <citation type="submission" date="2021-01" db="EMBL/GenBank/DDBJ databases">
        <authorList>
            <consortium name="Genoscope - CEA"/>
            <person name="William W."/>
        </authorList>
    </citation>
    <scope>NUCLEOTIDE SEQUENCE</scope>
</reference>
<gene>
    <name evidence="1" type="ORF">DARMORV10_C08P37820.1</name>
</gene>
<accession>A0A816UZJ7</accession>
<feature type="non-terminal residue" evidence="1">
    <location>
        <position position="1"/>
    </location>
</feature>
<protein>
    <submittedName>
        <fullName evidence="1">(rape) hypothetical protein</fullName>
    </submittedName>
</protein>
<organism evidence="1">
    <name type="scientific">Brassica napus</name>
    <name type="common">Rape</name>
    <dbReference type="NCBI Taxonomy" id="3708"/>
    <lineage>
        <taxon>Eukaryota</taxon>
        <taxon>Viridiplantae</taxon>
        <taxon>Streptophyta</taxon>
        <taxon>Embryophyta</taxon>
        <taxon>Tracheophyta</taxon>
        <taxon>Spermatophyta</taxon>
        <taxon>Magnoliopsida</taxon>
        <taxon>eudicotyledons</taxon>
        <taxon>Gunneridae</taxon>
        <taxon>Pentapetalae</taxon>
        <taxon>rosids</taxon>
        <taxon>malvids</taxon>
        <taxon>Brassicales</taxon>
        <taxon>Brassicaceae</taxon>
        <taxon>Brassiceae</taxon>
        <taxon>Brassica</taxon>
    </lineage>
</organism>